<organism evidence="1 2">
    <name type="scientific">Sphingomonas dokdonensis</name>
    <dbReference type="NCBI Taxonomy" id="344880"/>
    <lineage>
        <taxon>Bacteria</taxon>
        <taxon>Pseudomonadati</taxon>
        <taxon>Pseudomonadota</taxon>
        <taxon>Alphaproteobacteria</taxon>
        <taxon>Sphingomonadales</taxon>
        <taxon>Sphingomonadaceae</taxon>
        <taxon>Sphingomonas</taxon>
    </lineage>
</organism>
<dbReference type="RefSeq" id="WP_211280068.1">
    <property type="nucleotide sequence ID" value="NZ_NBBI01000004.1"/>
</dbReference>
<dbReference type="EMBL" id="NBBI01000004">
    <property type="protein sequence ID" value="OWK29209.1"/>
    <property type="molecule type" value="Genomic_DNA"/>
</dbReference>
<proteinExistence type="predicted"/>
<dbReference type="Proteomes" id="UP000197290">
    <property type="component" value="Unassembled WGS sequence"/>
</dbReference>
<name>A0A245ZHI8_9SPHN</name>
<evidence type="ECO:0000313" key="1">
    <source>
        <dbReference type="EMBL" id="OWK29209.1"/>
    </source>
</evidence>
<keyword evidence="2" id="KW-1185">Reference proteome</keyword>
<reference evidence="1 2" key="1">
    <citation type="submission" date="2017-03" db="EMBL/GenBank/DDBJ databases">
        <title>Genome sequence of Sphingomonas dokdonensis DSM 21029.</title>
        <authorList>
            <person name="Poehlein A."/>
            <person name="Wuebbeler J.H."/>
            <person name="Steinbuechel A."/>
            <person name="Daniel R."/>
        </authorList>
    </citation>
    <scope>NUCLEOTIDE SEQUENCE [LARGE SCALE GENOMIC DNA]</scope>
    <source>
        <strain evidence="1 2">DSM 21029</strain>
    </source>
</reference>
<evidence type="ECO:0000313" key="2">
    <source>
        <dbReference type="Proteomes" id="UP000197290"/>
    </source>
</evidence>
<protein>
    <submittedName>
        <fullName evidence="1">Uncharacterized protein</fullName>
    </submittedName>
</protein>
<sequence length="315" mass="32689">MGRARGSDATLQLAYEATYGTPPGSGYHSLPFVSTSLGATRGLIESELLGQGRAPLDPTPDVINNDGDVVVPVDPSFFGYWLTLLLGEPATAPVDDTFSHFFGSGAAVLPSASIPIGHPRVPSYSVNYGVRANTLQINATRGGLLNATVGLIGKGETTPGPTTTIPPAGGLGTYNRFAQASGGANADGVQLASLVSGTINYSNGLDKIETIRPDSEIEDVDPGMPTAGGNVTLRFADHALLNKAIGGIPISLEFMWSYLNSSLTLTMDRVFLPRPKRSITGPGGIMASFDYQASTGANPMLRATLGRTSIASFTA</sequence>
<comment type="caution">
    <text evidence="1">The sequence shown here is derived from an EMBL/GenBank/DDBJ whole genome shotgun (WGS) entry which is preliminary data.</text>
</comment>
<dbReference type="Pfam" id="PF18906">
    <property type="entry name" value="Phage_tube_2"/>
    <property type="match status" value="1"/>
</dbReference>
<gene>
    <name evidence="1" type="ORF">SPDO_21900</name>
</gene>
<accession>A0A245ZHI8</accession>
<dbReference type="InterPro" id="IPR044000">
    <property type="entry name" value="Phage_tube_2"/>
</dbReference>
<dbReference type="AlphaFoldDB" id="A0A245ZHI8"/>